<feature type="transmembrane region" description="Helical" evidence="9">
    <location>
        <begin position="134"/>
        <end position="156"/>
    </location>
</feature>
<dbReference type="PANTHER" id="PTHR30294">
    <property type="entry name" value="MEMBRANE COMPONENT OF ABC TRANSPORTER YHHJ-RELATED"/>
    <property type="match status" value="1"/>
</dbReference>
<feature type="transmembrane region" description="Helical" evidence="9">
    <location>
        <begin position="101"/>
        <end position="128"/>
    </location>
</feature>
<evidence type="ECO:0000259" key="10">
    <source>
        <dbReference type="PROSITE" id="PS51012"/>
    </source>
</evidence>
<gene>
    <name evidence="11" type="ORF">GA0070614_1445</name>
</gene>
<comment type="similarity">
    <text evidence="2 9">Belongs to the ABC-2 integral membrane protein family.</text>
</comment>
<evidence type="ECO:0000313" key="12">
    <source>
        <dbReference type="Proteomes" id="UP000198215"/>
    </source>
</evidence>
<dbReference type="EMBL" id="LT607753">
    <property type="protein sequence ID" value="SCG46517.1"/>
    <property type="molecule type" value="Genomic_DNA"/>
</dbReference>
<dbReference type="GO" id="GO:0043190">
    <property type="term" value="C:ATP-binding cassette (ABC) transporter complex"/>
    <property type="evidence" value="ECO:0007669"/>
    <property type="project" value="InterPro"/>
</dbReference>
<keyword evidence="3 9" id="KW-0813">Transport</keyword>
<dbReference type="InterPro" id="IPR013525">
    <property type="entry name" value="ABC2_TM"/>
</dbReference>
<evidence type="ECO:0000256" key="6">
    <source>
        <dbReference type="ARBA" id="ARBA00022989"/>
    </source>
</evidence>
<dbReference type="GO" id="GO:0043215">
    <property type="term" value="P:daunorubicin transport"/>
    <property type="evidence" value="ECO:0007669"/>
    <property type="project" value="InterPro"/>
</dbReference>
<sequence length="251" mass="26935">MNARILTVTTGRILRQLRHDRRTVALLVVVPTVLLTLVYFMYVDQPAPPGQPSLFDRVALVMLGFFPFIIMFLVTSIAMLRERTTGTLERLLTTPLGKLDLLFGYGIAFGLAGAAQATIASAAAYWLFDLDTAGSVWLVVMIAAVNAVLAVALGLLCSAFARTEFQAVQFMPVVVLPQLLLCGLFVPRGEMAGWLQAVSDAFPLSYAVEALQEVGAHAEPTGTMWRDVAIVGGAAVVALVLAAATLRRRSG</sequence>
<evidence type="ECO:0000256" key="3">
    <source>
        <dbReference type="ARBA" id="ARBA00022448"/>
    </source>
</evidence>
<evidence type="ECO:0000256" key="8">
    <source>
        <dbReference type="ARBA" id="ARBA00023251"/>
    </source>
</evidence>
<keyword evidence="4 9" id="KW-1003">Cell membrane</keyword>
<evidence type="ECO:0000256" key="5">
    <source>
        <dbReference type="ARBA" id="ARBA00022692"/>
    </source>
</evidence>
<dbReference type="RefSeq" id="WP_088975207.1">
    <property type="nucleotide sequence ID" value="NZ_LT607753.1"/>
</dbReference>
<organism evidence="11 12">
    <name type="scientific">Micromonospora coxensis</name>
    <dbReference type="NCBI Taxonomy" id="356852"/>
    <lineage>
        <taxon>Bacteria</taxon>
        <taxon>Bacillati</taxon>
        <taxon>Actinomycetota</taxon>
        <taxon>Actinomycetes</taxon>
        <taxon>Micromonosporales</taxon>
        <taxon>Micromonosporaceae</taxon>
        <taxon>Micromonospora</taxon>
    </lineage>
</organism>
<evidence type="ECO:0000256" key="1">
    <source>
        <dbReference type="ARBA" id="ARBA00004651"/>
    </source>
</evidence>
<keyword evidence="12" id="KW-1185">Reference proteome</keyword>
<name>A0A1C5HKT0_9ACTN</name>
<dbReference type="GO" id="GO:1900753">
    <property type="term" value="P:doxorubicin transport"/>
    <property type="evidence" value="ECO:0007669"/>
    <property type="project" value="InterPro"/>
</dbReference>
<keyword evidence="8" id="KW-0046">Antibiotic resistance</keyword>
<dbReference type="InterPro" id="IPR004377">
    <property type="entry name" value="ABC_transpt_DrrB/DrrC"/>
</dbReference>
<feature type="transmembrane region" description="Helical" evidence="9">
    <location>
        <begin position="24"/>
        <end position="43"/>
    </location>
</feature>
<dbReference type="InterPro" id="IPR047817">
    <property type="entry name" value="ABC2_TM_bact-type"/>
</dbReference>
<dbReference type="OrthoDB" id="9776218at2"/>
<feature type="transmembrane region" description="Helical" evidence="9">
    <location>
        <begin position="168"/>
        <end position="186"/>
    </location>
</feature>
<keyword evidence="5 9" id="KW-0812">Transmembrane</keyword>
<reference evidence="12" key="1">
    <citation type="submission" date="2016-06" db="EMBL/GenBank/DDBJ databases">
        <authorList>
            <person name="Varghese N."/>
            <person name="Submissions Spin"/>
        </authorList>
    </citation>
    <scope>NUCLEOTIDE SEQUENCE [LARGE SCALE GENOMIC DNA]</scope>
    <source>
        <strain evidence="12">DSM 45161</strain>
    </source>
</reference>
<dbReference type="Proteomes" id="UP000198215">
    <property type="component" value="Chromosome I"/>
</dbReference>
<proteinExistence type="inferred from homology"/>
<keyword evidence="7 9" id="KW-0472">Membrane</keyword>
<dbReference type="GO" id="GO:0046677">
    <property type="term" value="P:response to antibiotic"/>
    <property type="evidence" value="ECO:0007669"/>
    <property type="project" value="UniProtKB-KW"/>
</dbReference>
<evidence type="ECO:0000256" key="2">
    <source>
        <dbReference type="ARBA" id="ARBA00007783"/>
    </source>
</evidence>
<evidence type="ECO:0000256" key="9">
    <source>
        <dbReference type="RuleBase" id="RU361157"/>
    </source>
</evidence>
<evidence type="ECO:0000256" key="4">
    <source>
        <dbReference type="ARBA" id="ARBA00022475"/>
    </source>
</evidence>
<dbReference type="AlphaFoldDB" id="A0A1C5HKT0"/>
<feature type="transmembrane region" description="Helical" evidence="9">
    <location>
        <begin position="228"/>
        <end position="246"/>
    </location>
</feature>
<evidence type="ECO:0000313" key="11">
    <source>
        <dbReference type="EMBL" id="SCG46517.1"/>
    </source>
</evidence>
<dbReference type="PANTHER" id="PTHR30294:SF38">
    <property type="entry name" value="TRANSPORT PERMEASE PROTEIN"/>
    <property type="match status" value="1"/>
</dbReference>
<keyword evidence="6 9" id="KW-1133">Transmembrane helix</keyword>
<dbReference type="InterPro" id="IPR051449">
    <property type="entry name" value="ABC-2_transporter_component"/>
</dbReference>
<comment type="subcellular location">
    <subcellularLocation>
        <location evidence="1 9">Cell membrane</location>
        <topology evidence="1 9">Multi-pass membrane protein</topology>
    </subcellularLocation>
</comment>
<dbReference type="InterPro" id="IPR000412">
    <property type="entry name" value="ABC_2_transport"/>
</dbReference>
<feature type="transmembrane region" description="Helical" evidence="9">
    <location>
        <begin position="58"/>
        <end position="80"/>
    </location>
</feature>
<dbReference type="GO" id="GO:0140359">
    <property type="term" value="F:ABC-type transporter activity"/>
    <property type="evidence" value="ECO:0007669"/>
    <property type="project" value="InterPro"/>
</dbReference>
<evidence type="ECO:0000256" key="7">
    <source>
        <dbReference type="ARBA" id="ARBA00023136"/>
    </source>
</evidence>
<dbReference type="Pfam" id="PF01061">
    <property type="entry name" value="ABC2_membrane"/>
    <property type="match status" value="1"/>
</dbReference>
<dbReference type="PROSITE" id="PS51012">
    <property type="entry name" value="ABC_TM2"/>
    <property type="match status" value="1"/>
</dbReference>
<accession>A0A1C5HKT0</accession>
<feature type="domain" description="ABC transmembrane type-2" evidence="10">
    <location>
        <begin position="22"/>
        <end position="249"/>
    </location>
</feature>
<dbReference type="NCBIfam" id="TIGR00025">
    <property type="entry name" value="Mtu_efflux"/>
    <property type="match status" value="1"/>
</dbReference>
<dbReference type="PIRSF" id="PIRSF006648">
    <property type="entry name" value="DrrB"/>
    <property type="match status" value="1"/>
</dbReference>
<protein>
    <recommendedName>
        <fullName evidence="9">Transport permease protein</fullName>
    </recommendedName>
</protein>